<dbReference type="SMART" id="SM00173">
    <property type="entry name" value="RAS"/>
    <property type="match status" value="1"/>
</dbReference>
<keyword evidence="3" id="KW-1185">Reference proteome</keyword>
<dbReference type="Pfam" id="PF00071">
    <property type="entry name" value="Ras"/>
    <property type="match status" value="1"/>
</dbReference>
<sequence>MPVHLKGIVLGDSETGKSSFLQAICSNKANLQDFQVETIDPATKTSLVFHLEEANQFLNGLTQYPCIFLMYSLANYASFLSVKENWLPQVLSTIKNDFSFIIIIGTHNDLINEREVDSQEAEEFATSNGVFHMEISSINRRNIELTLKVMRIRATYLIKKHPEMTDLQPENDFVNISSPKASEISEEVERNVDIIDEFSLYHIEENNLHLENEFNKCQNIITDIPMSFSDYKEMKKKKDRYEKCKDGVLAEIPINILNEKSKAQVFEENISFANISEISKEEFNFSETVEDFFPDAYENMDRLEDCPINIETLGSPSWQKQRKVPPLTIISQPSMISMCPPKTERRTAPNTQINSGHNTERIIKDPLLFLDVKTKDGIKRINVYPGDTAQNLAETILGNCPEAEDLGNLIENEINKYCNEIRSIQNSKKNKILYKVNVRLGEKALEIVVKEGDKVEDLAKKFVESNKLSRDVEATVFKLLIEAEKRQKKSKAI</sequence>
<dbReference type="PANTHER" id="PTHR47978">
    <property type="match status" value="1"/>
</dbReference>
<dbReference type="GO" id="GO:0005525">
    <property type="term" value="F:GTP binding"/>
    <property type="evidence" value="ECO:0007669"/>
    <property type="project" value="InterPro"/>
</dbReference>
<proteinExistence type="predicted"/>
<organism evidence="2 3">
    <name type="scientific">Blepharisma stoltei</name>
    <dbReference type="NCBI Taxonomy" id="1481888"/>
    <lineage>
        <taxon>Eukaryota</taxon>
        <taxon>Sar</taxon>
        <taxon>Alveolata</taxon>
        <taxon>Ciliophora</taxon>
        <taxon>Postciliodesmatophora</taxon>
        <taxon>Heterotrichea</taxon>
        <taxon>Heterotrichida</taxon>
        <taxon>Blepharismidae</taxon>
        <taxon>Blepharisma</taxon>
    </lineage>
</organism>
<dbReference type="InterPro" id="IPR001806">
    <property type="entry name" value="Small_GTPase"/>
</dbReference>
<dbReference type="EMBL" id="CAJZBQ010000012">
    <property type="protein sequence ID" value="CAG9314520.1"/>
    <property type="molecule type" value="Genomic_DNA"/>
</dbReference>
<dbReference type="Gene3D" id="3.40.50.300">
    <property type="entry name" value="P-loop containing nucleotide triphosphate hydrolases"/>
    <property type="match status" value="1"/>
</dbReference>
<evidence type="ECO:0000313" key="2">
    <source>
        <dbReference type="EMBL" id="CAG9314520.1"/>
    </source>
</evidence>
<comment type="caution">
    <text evidence="2">The sequence shown here is derived from an EMBL/GenBank/DDBJ whole genome shotgun (WGS) entry which is preliminary data.</text>
</comment>
<dbReference type="Proteomes" id="UP001162131">
    <property type="component" value="Unassembled WGS sequence"/>
</dbReference>
<dbReference type="GO" id="GO:0003924">
    <property type="term" value="F:GTPase activity"/>
    <property type="evidence" value="ECO:0007669"/>
    <property type="project" value="InterPro"/>
</dbReference>
<dbReference type="SMART" id="SM00175">
    <property type="entry name" value="RAB"/>
    <property type="match status" value="1"/>
</dbReference>
<evidence type="ECO:0000313" key="3">
    <source>
        <dbReference type="Proteomes" id="UP001162131"/>
    </source>
</evidence>
<accession>A0AAU9ITH3</accession>
<dbReference type="SUPFAM" id="SSF52540">
    <property type="entry name" value="P-loop containing nucleoside triphosphate hydrolases"/>
    <property type="match status" value="1"/>
</dbReference>
<dbReference type="AlphaFoldDB" id="A0AAU9ITH3"/>
<name>A0AAU9ITH3_9CILI</name>
<reference evidence="2" key="1">
    <citation type="submission" date="2021-09" db="EMBL/GenBank/DDBJ databases">
        <authorList>
            <consortium name="AG Swart"/>
            <person name="Singh M."/>
            <person name="Singh A."/>
            <person name="Seah K."/>
            <person name="Emmerich C."/>
        </authorList>
    </citation>
    <scope>NUCLEOTIDE SEQUENCE</scope>
    <source>
        <strain evidence="2">ATCC30299</strain>
    </source>
</reference>
<keyword evidence="1" id="KW-0547">Nucleotide-binding</keyword>
<dbReference type="PROSITE" id="PS51419">
    <property type="entry name" value="RAB"/>
    <property type="match status" value="1"/>
</dbReference>
<protein>
    <submittedName>
        <fullName evidence="2">Uncharacterized protein</fullName>
    </submittedName>
</protein>
<gene>
    <name evidence="2" type="ORF">BSTOLATCC_MIC11522</name>
</gene>
<dbReference type="InterPro" id="IPR027417">
    <property type="entry name" value="P-loop_NTPase"/>
</dbReference>
<evidence type="ECO:0000256" key="1">
    <source>
        <dbReference type="ARBA" id="ARBA00022741"/>
    </source>
</evidence>